<dbReference type="AlphaFoldDB" id="K1U9H1"/>
<feature type="non-terminal residue" evidence="1">
    <location>
        <position position="1"/>
    </location>
</feature>
<organism evidence="1">
    <name type="scientific">human gut metagenome</name>
    <dbReference type="NCBI Taxonomy" id="408170"/>
    <lineage>
        <taxon>unclassified sequences</taxon>
        <taxon>metagenomes</taxon>
        <taxon>organismal metagenomes</taxon>
    </lineage>
</organism>
<reference evidence="1" key="1">
    <citation type="journal article" date="2013" name="Environ. Microbiol.">
        <title>Microbiota from the distal guts of lean and obese adolescents exhibit partial functional redundancy besides clear differences in community structure.</title>
        <authorList>
            <person name="Ferrer M."/>
            <person name="Ruiz A."/>
            <person name="Lanza F."/>
            <person name="Haange S.B."/>
            <person name="Oberbach A."/>
            <person name="Till H."/>
            <person name="Bargiela R."/>
            <person name="Campoy C."/>
            <person name="Segura M.T."/>
            <person name="Richter M."/>
            <person name="von Bergen M."/>
            <person name="Seifert J."/>
            <person name="Suarez A."/>
        </authorList>
    </citation>
    <scope>NUCLEOTIDE SEQUENCE</scope>
</reference>
<name>K1U9H1_9ZZZZ</name>
<sequence>RFARPQYAGLKGSAWLERADGSRSNLYTVMLRRGREERFMRTFTPDTTHRRLRVDLLDFGQTPARPSVTVSDLKVTYTTPVADAVDSLYRRQLNIRIFADEFFRAAHPADSL</sequence>
<proteinExistence type="predicted"/>
<comment type="caution">
    <text evidence="1">The sequence shown here is derived from an EMBL/GenBank/DDBJ whole genome shotgun (WGS) entry which is preliminary data.</text>
</comment>
<protein>
    <submittedName>
        <fullName evidence="1">Uncharacterized protein</fullName>
    </submittedName>
</protein>
<accession>K1U9H1</accession>
<gene>
    <name evidence="1" type="ORF">OBE_00768</name>
</gene>
<dbReference type="EMBL" id="AJWZ01000525">
    <property type="protein sequence ID" value="EKC76584.1"/>
    <property type="molecule type" value="Genomic_DNA"/>
</dbReference>
<evidence type="ECO:0000313" key="1">
    <source>
        <dbReference type="EMBL" id="EKC76584.1"/>
    </source>
</evidence>